<accession>A0AA40E9W7</accession>
<proteinExistence type="predicted"/>
<organism evidence="2 3">
    <name type="scientific">Lasiosphaeris hirsuta</name>
    <dbReference type="NCBI Taxonomy" id="260670"/>
    <lineage>
        <taxon>Eukaryota</taxon>
        <taxon>Fungi</taxon>
        <taxon>Dikarya</taxon>
        <taxon>Ascomycota</taxon>
        <taxon>Pezizomycotina</taxon>
        <taxon>Sordariomycetes</taxon>
        <taxon>Sordariomycetidae</taxon>
        <taxon>Sordariales</taxon>
        <taxon>Lasiosphaeriaceae</taxon>
        <taxon>Lasiosphaeris</taxon>
    </lineage>
</organism>
<keyword evidence="3" id="KW-1185">Reference proteome</keyword>
<gene>
    <name evidence="2" type="ORF">B0H67DRAFT_677524</name>
</gene>
<dbReference type="InterPro" id="IPR011009">
    <property type="entry name" value="Kinase-like_dom_sf"/>
</dbReference>
<feature type="region of interest" description="Disordered" evidence="1">
    <location>
        <begin position="94"/>
        <end position="113"/>
    </location>
</feature>
<dbReference type="Gene3D" id="1.10.510.10">
    <property type="entry name" value="Transferase(Phosphotransferase) domain 1"/>
    <property type="match status" value="1"/>
</dbReference>
<comment type="caution">
    <text evidence="2">The sequence shown here is derived from an EMBL/GenBank/DDBJ whole genome shotgun (WGS) entry which is preliminary data.</text>
</comment>
<dbReference type="AlphaFoldDB" id="A0AA40E9W7"/>
<evidence type="ECO:0000256" key="1">
    <source>
        <dbReference type="SAM" id="MobiDB-lite"/>
    </source>
</evidence>
<dbReference type="EMBL" id="JAUKUA010000001">
    <property type="protein sequence ID" value="KAK0729486.1"/>
    <property type="molecule type" value="Genomic_DNA"/>
</dbReference>
<sequence length="271" mass="30259">MDDTGDYPSVLSWKNTNRIQRGAPLANSEQDTPRVVARNPAIPLGEDPESPSSKILKVQIEKSDATTTSPLPDIVLKTKLESEVHRRYTLHFLSGPNSENAERERRRKAKERLGERRGEWRLQISLFKLLGQTGGSRFLSDFGITKQVHEATNLTSVVGTEGCMAPEVRGMFPLADMNIHSTGYTSAVDSSFSSQSTNRKGRISIFMDIVHQTHAKLSRALLLNYRPLLEPSCLMFWTTWNSRLQRGGLTQSVLDSEVQVVTNKLLAPIPS</sequence>
<dbReference type="SUPFAM" id="SSF56112">
    <property type="entry name" value="Protein kinase-like (PK-like)"/>
    <property type="match status" value="1"/>
</dbReference>
<dbReference type="Proteomes" id="UP001172102">
    <property type="component" value="Unassembled WGS sequence"/>
</dbReference>
<evidence type="ECO:0000313" key="3">
    <source>
        <dbReference type="Proteomes" id="UP001172102"/>
    </source>
</evidence>
<protein>
    <submittedName>
        <fullName evidence="2">Uncharacterized protein</fullName>
    </submittedName>
</protein>
<evidence type="ECO:0000313" key="2">
    <source>
        <dbReference type="EMBL" id="KAK0729486.1"/>
    </source>
</evidence>
<name>A0AA40E9W7_9PEZI</name>
<reference evidence="2" key="1">
    <citation type="submission" date="2023-06" db="EMBL/GenBank/DDBJ databases">
        <title>Genome-scale phylogeny and comparative genomics of the fungal order Sordariales.</title>
        <authorList>
            <consortium name="Lawrence Berkeley National Laboratory"/>
            <person name="Hensen N."/>
            <person name="Bonometti L."/>
            <person name="Westerberg I."/>
            <person name="Brannstrom I.O."/>
            <person name="Guillou S."/>
            <person name="Cros-Aarteil S."/>
            <person name="Calhoun S."/>
            <person name="Haridas S."/>
            <person name="Kuo A."/>
            <person name="Mondo S."/>
            <person name="Pangilinan J."/>
            <person name="Riley R."/>
            <person name="Labutti K."/>
            <person name="Andreopoulos B."/>
            <person name="Lipzen A."/>
            <person name="Chen C."/>
            <person name="Yanf M."/>
            <person name="Daum C."/>
            <person name="Ng V."/>
            <person name="Clum A."/>
            <person name="Steindorff A."/>
            <person name="Ohm R."/>
            <person name="Martin F."/>
            <person name="Silar P."/>
            <person name="Natvig D."/>
            <person name="Lalanne C."/>
            <person name="Gautier V."/>
            <person name="Ament-Velasquez S.L."/>
            <person name="Kruys A."/>
            <person name="Hutchinson M.I."/>
            <person name="Powell A.J."/>
            <person name="Barry K."/>
            <person name="Miller A.N."/>
            <person name="Grigoriev I.V."/>
            <person name="Debuchy R."/>
            <person name="Gladieux P."/>
            <person name="Thoren M.H."/>
            <person name="Johannesson H."/>
        </authorList>
    </citation>
    <scope>NUCLEOTIDE SEQUENCE</scope>
    <source>
        <strain evidence="2">SMH4607-1</strain>
    </source>
</reference>